<proteinExistence type="predicted"/>
<feature type="transmembrane region" description="Helical" evidence="1">
    <location>
        <begin position="195"/>
        <end position="214"/>
    </location>
</feature>
<accession>A0A8H4R220</accession>
<keyword evidence="1" id="KW-0472">Membrane</keyword>
<feature type="transmembrane region" description="Helical" evidence="1">
    <location>
        <begin position="12"/>
        <end position="36"/>
    </location>
</feature>
<feature type="transmembrane region" description="Helical" evidence="1">
    <location>
        <begin position="167"/>
        <end position="189"/>
    </location>
</feature>
<dbReference type="EMBL" id="JAACJL010000015">
    <property type="protein sequence ID" value="KAF4620988.1"/>
    <property type="molecule type" value="Genomic_DNA"/>
</dbReference>
<evidence type="ECO:0000256" key="1">
    <source>
        <dbReference type="SAM" id="Phobius"/>
    </source>
</evidence>
<name>A0A8H4R220_9AGAR</name>
<keyword evidence="1" id="KW-0812">Transmembrane</keyword>
<keyword evidence="1" id="KW-1133">Transmembrane helix</keyword>
<evidence type="ECO:0000313" key="3">
    <source>
        <dbReference type="Proteomes" id="UP000521872"/>
    </source>
</evidence>
<feature type="transmembrane region" description="Helical" evidence="1">
    <location>
        <begin position="48"/>
        <end position="68"/>
    </location>
</feature>
<feature type="transmembrane region" description="Helical" evidence="1">
    <location>
        <begin position="80"/>
        <end position="105"/>
    </location>
</feature>
<gene>
    <name evidence="2" type="ORF">D9613_000349</name>
</gene>
<reference evidence="2 3" key="1">
    <citation type="submission" date="2019-12" db="EMBL/GenBank/DDBJ databases">
        <authorList>
            <person name="Floudas D."/>
            <person name="Bentzer J."/>
            <person name="Ahren D."/>
            <person name="Johansson T."/>
            <person name="Persson P."/>
            <person name="Tunlid A."/>
        </authorList>
    </citation>
    <scope>NUCLEOTIDE SEQUENCE [LARGE SCALE GENOMIC DNA]</scope>
    <source>
        <strain evidence="2 3">CBS 102.39</strain>
    </source>
</reference>
<dbReference type="Proteomes" id="UP000521872">
    <property type="component" value="Unassembled WGS sequence"/>
</dbReference>
<organism evidence="2 3">
    <name type="scientific">Agrocybe pediades</name>
    <dbReference type="NCBI Taxonomy" id="84607"/>
    <lineage>
        <taxon>Eukaryota</taxon>
        <taxon>Fungi</taxon>
        <taxon>Dikarya</taxon>
        <taxon>Basidiomycota</taxon>
        <taxon>Agaricomycotina</taxon>
        <taxon>Agaricomycetes</taxon>
        <taxon>Agaricomycetidae</taxon>
        <taxon>Agaricales</taxon>
        <taxon>Agaricineae</taxon>
        <taxon>Strophariaceae</taxon>
        <taxon>Agrocybe</taxon>
    </lineage>
</organism>
<feature type="transmembrane region" description="Helical" evidence="1">
    <location>
        <begin position="125"/>
        <end position="146"/>
    </location>
</feature>
<evidence type="ECO:0000313" key="2">
    <source>
        <dbReference type="EMBL" id="KAF4620988.1"/>
    </source>
</evidence>
<comment type="caution">
    <text evidence="2">The sequence shown here is derived from an EMBL/GenBank/DDBJ whole genome shotgun (WGS) entry which is preliminary data.</text>
</comment>
<keyword evidence="3" id="KW-1185">Reference proteome</keyword>
<protein>
    <submittedName>
        <fullName evidence="2">Uncharacterized protein</fullName>
    </submittedName>
</protein>
<dbReference type="AlphaFoldDB" id="A0A8H4R220"/>
<sequence>MPPSKLVNIRLRLVYLVSRYLGLIALGANTFVVSYIQFQASQDECRRWLAFQLVTSTCLLFSLDYHLVCRLYALSKMNSCLYWFLNFAVLVDAIVTLSCGFVAIYEIPFSEPGCLPTESSIGVVALTSVQLATQVLIGICTSYKSIKLYFQNRYMVPIAFLVVRDGFLLFALIAALLSVMLASSLSFGVAQELCYVVYPVYVSVLSISNCRIAMNVAQMRTPSSPSITLRESDTDVVLTTIISEA</sequence>